<dbReference type="InterPro" id="IPR000073">
    <property type="entry name" value="AB_hydrolase_1"/>
</dbReference>
<feature type="domain" description="Peptidase S33 tripeptidyl aminopeptidase-like C-terminal" evidence="6">
    <location>
        <begin position="400"/>
        <end position="489"/>
    </location>
</feature>
<dbReference type="SUPFAM" id="SSF53474">
    <property type="entry name" value="alpha/beta-Hydrolases"/>
    <property type="match status" value="1"/>
</dbReference>
<dbReference type="InterPro" id="IPR029058">
    <property type="entry name" value="AB_hydrolase_fold"/>
</dbReference>
<sequence>MRVHRRVVFRGSAVAVLAAATTLAAAAAAPGGPPAPPGGGPAQPPPVPCPKDATCGTITVPLDRGNPGLGTVQIAYALISRRNKDRPPAGTIAANPGGPGGSAIGPAAGFVKAVGDLLDDHDLLLMDPRGIGNSGWLDCDVRKDVLTLRGEALSRELGRCARSIGDRRRFHTSAAVADDLDDLRAHLRIPRLKLLGLSYGTYLMTVYAQRHPEHVDSMVLSGAYPLAFDPWKRPNAEALRRGYRLVCERGGCAARRVLGDLRRLAGRLRHRPIPYEVTVNGERRRVELDETALAAIVNGAGDQSNVKAWGTIPRYVREALDGRPERLVELARKTLFASPDITKAGRLFSLAAQVAVVCNDYPKGFDMRAPDDVRERQYRERRDALPAWQFAPFSAAAWTYGYSEPEWCLHWPDRSDRTQSTARPVTNAPVLVLSGDLDLNTAPGEGVEAARQFRNARLVKVPFSGHVPTGEPTGCAISIARHFLRDHTTGDTGCLTDIPPVAPEPVALPATR</sequence>
<dbReference type="PANTHER" id="PTHR43248:SF25">
    <property type="entry name" value="AB HYDROLASE-1 DOMAIN-CONTAINING PROTEIN-RELATED"/>
    <property type="match status" value="1"/>
</dbReference>
<dbReference type="GO" id="GO:0016787">
    <property type="term" value="F:hydrolase activity"/>
    <property type="evidence" value="ECO:0007669"/>
    <property type="project" value="UniProtKB-KW"/>
</dbReference>
<name>A0A931GMD4_9ACTN</name>
<reference evidence="7" key="1">
    <citation type="submission" date="2020-11" db="EMBL/GenBank/DDBJ databases">
        <title>Sequencing the genomes of 1000 actinobacteria strains.</title>
        <authorList>
            <person name="Klenk H.-P."/>
        </authorList>
    </citation>
    <scope>NUCLEOTIDE SEQUENCE</scope>
    <source>
        <strain evidence="7">DSM 43175</strain>
    </source>
</reference>
<dbReference type="Pfam" id="PF08386">
    <property type="entry name" value="Abhydrolase_4"/>
    <property type="match status" value="1"/>
</dbReference>
<gene>
    <name evidence="7" type="ORF">IW256_006023</name>
</gene>
<evidence type="ECO:0000259" key="6">
    <source>
        <dbReference type="Pfam" id="PF08386"/>
    </source>
</evidence>
<feature type="signal peptide" evidence="4">
    <location>
        <begin position="1"/>
        <end position="26"/>
    </location>
</feature>
<dbReference type="RefSeq" id="WP_197014169.1">
    <property type="nucleotide sequence ID" value="NZ_JADOUA010000001.1"/>
</dbReference>
<dbReference type="EMBL" id="JADOUA010000001">
    <property type="protein sequence ID" value="MBG6091910.1"/>
    <property type="molecule type" value="Genomic_DNA"/>
</dbReference>
<feature type="domain" description="AB hydrolase-1" evidence="5">
    <location>
        <begin position="96"/>
        <end position="239"/>
    </location>
</feature>
<feature type="chain" id="PRO_5038649739" evidence="4">
    <location>
        <begin position="27"/>
        <end position="512"/>
    </location>
</feature>
<evidence type="ECO:0000313" key="7">
    <source>
        <dbReference type="EMBL" id="MBG6091910.1"/>
    </source>
</evidence>
<evidence type="ECO:0000313" key="8">
    <source>
        <dbReference type="Proteomes" id="UP000614047"/>
    </source>
</evidence>
<evidence type="ECO:0000259" key="5">
    <source>
        <dbReference type="Pfam" id="PF00561"/>
    </source>
</evidence>
<dbReference type="InterPro" id="IPR006311">
    <property type="entry name" value="TAT_signal"/>
</dbReference>
<feature type="compositionally biased region" description="Pro residues" evidence="3">
    <location>
        <begin position="31"/>
        <end position="49"/>
    </location>
</feature>
<evidence type="ECO:0000256" key="3">
    <source>
        <dbReference type="SAM" id="MobiDB-lite"/>
    </source>
</evidence>
<dbReference type="Proteomes" id="UP000614047">
    <property type="component" value="Unassembled WGS sequence"/>
</dbReference>
<dbReference type="InterPro" id="IPR051601">
    <property type="entry name" value="Serine_prot/Carboxylest_S33"/>
</dbReference>
<dbReference type="Pfam" id="PF00561">
    <property type="entry name" value="Abhydrolase_1"/>
    <property type="match status" value="1"/>
</dbReference>
<dbReference type="PROSITE" id="PS51318">
    <property type="entry name" value="TAT"/>
    <property type="match status" value="1"/>
</dbReference>
<evidence type="ECO:0000256" key="2">
    <source>
        <dbReference type="ARBA" id="ARBA00022801"/>
    </source>
</evidence>
<dbReference type="PANTHER" id="PTHR43248">
    <property type="entry name" value="2-SUCCINYL-6-HYDROXY-2,4-CYCLOHEXADIENE-1-CARBOXYLATE SYNTHASE"/>
    <property type="match status" value="1"/>
</dbReference>
<comment type="similarity">
    <text evidence="1">Belongs to the peptidase S33 family.</text>
</comment>
<evidence type="ECO:0000256" key="1">
    <source>
        <dbReference type="ARBA" id="ARBA00010088"/>
    </source>
</evidence>
<dbReference type="AlphaFoldDB" id="A0A931GMD4"/>
<keyword evidence="2" id="KW-0378">Hydrolase</keyword>
<comment type="caution">
    <text evidence="7">The sequence shown here is derived from an EMBL/GenBank/DDBJ whole genome shotgun (WGS) entry which is preliminary data.</text>
</comment>
<evidence type="ECO:0000256" key="4">
    <source>
        <dbReference type="SAM" id="SignalP"/>
    </source>
</evidence>
<feature type="region of interest" description="Disordered" evidence="3">
    <location>
        <begin position="27"/>
        <end position="52"/>
    </location>
</feature>
<dbReference type="InterPro" id="IPR013595">
    <property type="entry name" value="Pept_S33_TAP-like_C"/>
</dbReference>
<keyword evidence="8" id="KW-1185">Reference proteome</keyword>
<organism evidence="7 8">
    <name type="scientific">Actinomadura viridis</name>
    <dbReference type="NCBI Taxonomy" id="58110"/>
    <lineage>
        <taxon>Bacteria</taxon>
        <taxon>Bacillati</taxon>
        <taxon>Actinomycetota</taxon>
        <taxon>Actinomycetes</taxon>
        <taxon>Streptosporangiales</taxon>
        <taxon>Thermomonosporaceae</taxon>
        <taxon>Actinomadura</taxon>
    </lineage>
</organism>
<dbReference type="Gene3D" id="3.40.50.1820">
    <property type="entry name" value="alpha/beta hydrolase"/>
    <property type="match status" value="1"/>
</dbReference>
<accession>A0A931GMD4</accession>
<protein>
    <submittedName>
        <fullName evidence="7">Pimeloyl-ACP methyl ester carboxylesterase</fullName>
    </submittedName>
</protein>
<keyword evidence="4" id="KW-0732">Signal</keyword>
<proteinExistence type="inferred from homology"/>